<evidence type="ECO:0008006" key="4">
    <source>
        <dbReference type="Google" id="ProtNLM"/>
    </source>
</evidence>
<sequence length="482" mass="50716">MKQLAVITTLLAALAVQAEPPAGSVRVGGGLAVRNWKYDDVAVSGLLLPQLRVDADGWFLPWLGVELELATEFAGRAPNLDVDASSLRSTSGRAGLAVRHHFENGLSLRAGLGWGGVSLPVVLSRDALVPSAITASGLSTRVEVGFETGRFQTALSGALLAPLAGSHRVFTVEPRLWVAVRMFDVAASHWWVGLDGAALVETGGTYSGVTGRVGLALRVTLDGFKTPAAALSAPPLPLDATLELRVKETDGTPVIAARVWVDDVLAGLTNDAGQLRLTVPAGDHALRVQRDGLRQKRQPLSLRDGEVMTLELSLETPTGPGNVVGSLFDAVTLRPIANGFVSADARRVRSAADGTFRLEKVGPGPVRVHVEVPGYAQLEEVAQVPPEDDARLNVSLEPVGRGTPAVIRGLVRARNGEALAATVRVQGQTAPVALTPEGRFELSLPPGSYTLTVTAPGFVPQARRFDVAAGEQAVFHCELLKP</sequence>
<dbReference type="Pfam" id="PF13620">
    <property type="entry name" value="CarboxypepD_reg"/>
    <property type="match status" value="2"/>
</dbReference>
<name>A0A2W5V7T6_9BACT</name>
<keyword evidence="1" id="KW-0732">Signal</keyword>
<dbReference type="InterPro" id="IPR008969">
    <property type="entry name" value="CarboxyPept-like_regulatory"/>
</dbReference>
<dbReference type="Proteomes" id="UP000249061">
    <property type="component" value="Unassembled WGS sequence"/>
</dbReference>
<accession>A0A2W5V7T6</accession>
<evidence type="ECO:0000256" key="1">
    <source>
        <dbReference type="SAM" id="SignalP"/>
    </source>
</evidence>
<evidence type="ECO:0000313" key="3">
    <source>
        <dbReference type="Proteomes" id="UP000249061"/>
    </source>
</evidence>
<feature type="signal peptide" evidence="1">
    <location>
        <begin position="1"/>
        <end position="18"/>
    </location>
</feature>
<reference evidence="2 3" key="1">
    <citation type="submission" date="2017-08" db="EMBL/GenBank/DDBJ databases">
        <title>Infants hospitalized years apart are colonized by the same room-sourced microbial strains.</title>
        <authorList>
            <person name="Brooks B."/>
            <person name="Olm M.R."/>
            <person name="Firek B.A."/>
            <person name="Baker R."/>
            <person name="Thomas B.C."/>
            <person name="Morowitz M.J."/>
            <person name="Banfield J.F."/>
        </authorList>
    </citation>
    <scope>NUCLEOTIDE SEQUENCE [LARGE SCALE GENOMIC DNA]</scope>
    <source>
        <strain evidence="2">S2_003_000_R2_14</strain>
    </source>
</reference>
<gene>
    <name evidence="2" type="ORF">DI536_16245</name>
</gene>
<comment type="caution">
    <text evidence="2">The sequence shown here is derived from an EMBL/GenBank/DDBJ whole genome shotgun (WGS) entry which is preliminary data.</text>
</comment>
<proteinExistence type="predicted"/>
<feature type="chain" id="PRO_5016032783" description="PEGA domain-containing protein" evidence="1">
    <location>
        <begin position="19"/>
        <end position="482"/>
    </location>
</feature>
<dbReference type="SUPFAM" id="SSF49464">
    <property type="entry name" value="Carboxypeptidase regulatory domain-like"/>
    <property type="match status" value="3"/>
</dbReference>
<evidence type="ECO:0000313" key="2">
    <source>
        <dbReference type="EMBL" id="PZR11884.1"/>
    </source>
</evidence>
<protein>
    <recommendedName>
        <fullName evidence="4">PEGA domain-containing protein</fullName>
    </recommendedName>
</protein>
<dbReference type="Gene3D" id="2.60.40.1120">
    <property type="entry name" value="Carboxypeptidase-like, regulatory domain"/>
    <property type="match status" value="2"/>
</dbReference>
<dbReference type="EMBL" id="QFQP01000013">
    <property type="protein sequence ID" value="PZR11884.1"/>
    <property type="molecule type" value="Genomic_DNA"/>
</dbReference>
<organism evidence="2 3">
    <name type="scientific">Archangium gephyra</name>
    <dbReference type="NCBI Taxonomy" id="48"/>
    <lineage>
        <taxon>Bacteria</taxon>
        <taxon>Pseudomonadati</taxon>
        <taxon>Myxococcota</taxon>
        <taxon>Myxococcia</taxon>
        <taxon>Myxococcales</taxon>
        <taxon>Cystobacterineae</taxon>
        <taxon>Archangiaceae</taxon>
        <taxon>Archangium</taxon>
    </lineage>
</organism>
<dbReference type="AlphaFoldDB" id="A0A2W5V7T6"/>